<name>A0ABQ8S7Z4_PERAM</name>
<proteinExistence type="predicted"/>
<gene>
    <name evidence="1" type="ORF">ANN_22379</name>
</gene>
<keyword evidence="2" id="KW-1185">Reference proteome</keyword>
<sequence length="272" mass="30933">MHCHKWTSHLAPPMNKISDLTNWLFNDAVSTTRLFSIYETGDSEMIFGEMRPRIRHRLPGIHLTVGENLGKNPTRYSLSKITIIAVPCVILKFKSWSRYHDHLHEPPERTVAANCFRSETTHNLTRALEKGAEDVQGADGRMISGDGSTVNQSSEGQFGINNCGDSRLLDVLDFRSDQSRRLKTLTSSLYVNDATYTIVPCGFSALRALHVERMDKSRNAYRVLVGRPEGKRPFGRLRRRWEYNIKMDLREVESDGRTGLIVLRIGIDDGLM</sequence>
<protein>
    <submittedName>
        <fullName evidence="1">Uncharacterized protein</fullName>
    </submittedName>
</protein>
<dbReference type="Proteomes" id="UP001148838">
    <property type="component" value="Unassembled WGS sequence"/>
</dbReference>
<comment type="caution">
    <text evidence="1">The sequence shown here is derived from an EMBL/GenBank/DDBJ whole genome shotgun (WGS) entry which is preliminary data.</text>
</comment>
<accession>A0ABQ8S7Z4</accession>
<organism evidence="1 2">
    <name type="scientific">Periplaneta americana</name>
    <name type="common">American cockroach</name>
    <name type="synonym">Blatta americana</name>
    <dbReference type="NCBI Taxonomy" id="6978"/>
    <lineage>
        <taxon>Eukaryota</taxon>
        <taxon>Metazoa</taxon>
        <taxon>Ecdysozoa</taxon>
        <taxon>Arthropoda</taxon>
        <taxon>Hexapoda</taxon>
        <taxon>Insecta</taxon>
        <taxon>Pterygota</taxon>
        <taxon>Neoptera</taxon>
        <taxon>Polyneoptera</taxon>
        <taxon>Dictyoptera</taxon>
        <taxon>Blattodea</taxon>
        <taxon>Blattoidea</taxon>
        <taxon>Blattidae</taxon>
        <taxon>Blattinae</taxon>
        <taxon>Periplaneta</taxon>
    </lineage>
</organism>
<dbReference type="EMBL" id="JAJSOF020000033">
    <property type="protein sequence ID" value="KAJ4430169.1"/>
    <property type="molecule type" value="Genomic_DNA"/>
</dbReference>
<reference evidence="1 2" key="1">
    <citation type="journal article" date="2022" name="Allergy">
        <title>Genome assembly and annotation of Periplaneta americana reveal a comprehensive cockroach allergen profile.</title>
        <authorList>
            <person name="Wang L."/>
            <person name="Xiong Q."/>
            <person name="Saelim N."/>
            <person name="Wang L."/>
            <person name="Nong W."/>
            <person name="Wan A.T."/>
            <person name="Shi M."/>
            <person name="Liu X."/>
            <person name="Cao Q."/>
            <person name="Hui J.H.L."/>
            <person name="Sookrung N."/>
            <person name="Leung T.F."/>
            <person name="Tungtrongchitr A."/>
            <person name="Tsui S.K.W."/>
        </authorList>
    </citation>
    <scope>NUCLEOTIDE SEQUENCE [LARGE SCALE GENOMIC DNA]</scope>
    <source>
        <strain evidence="1">PWHHKU_190912</strain>
    </source>
</reference>
<evidence type="ECO:0000313" key="1">
    <source>
        <dbReference type="EMBL" id="KAJ4430169.1"/>
    </source>
</evidence>
<evidence type="ECO:0000313" key="2">
    <source>
        <dbReference type="Proteomes" id="UP001148838"/>
    </source>
</evidence>